<evidence type="ECO:0000313" key="1">
    <source>
        <dbReference type="EMBL" id="OGD87109.1"/>
    </source>
</evidence>
<accession>A0A1F5G5J1</accession>
<organism evidence="1 2">
    <name type="scientific">Candidatus Curtissbacteria bacterium RBG_13_35_7</name>
    <dbReference type="NCBI Taxonomy" id="1797705"/>
    <lineage>
        <taxon>Bacteria</taxon>
        <taxon>Candidatus Curtissiibacteriota</taxon>
    </lineage>
</organism>
<dbReference type="AlphaFoldDB" id="A0A1F5G5J1"/>
<sequence length="130" mass="14962">MRSVECKLTHPEEILPLDTDTFSNGDVRTFDFWTGTEIDVIHDIVDSKCLVVIKTEYPEDIWAVIFCNNRENEGREVNIKKAIPVIDKDRLIICSTHPDEQEELEIKLSNKDVSIQVSSRVKQNSPFSQN</sequence>
<gene>
    <name evidence="1" type="ORF">A2164_00895</name>
</gene>
<evidence type="ECO:0000313" key="2">
    <source>
        <dbReference type="Proteomes" id="UP000176317"/>
    </source>
</evidence>
<comment type="caution">
    <text evidence="1">The sequence shown here is derived from an EMBL/GenBank/DDBJ whole genome shotgun (WGS) entry which is preliminary data.</text>
</comment>
<name>A0A1F5G5J1_9BACT</name>
<dbReference type="EMBL" id="MFAT01000005">
    <property type="protein sequence ID" value="OGD87109.1"/>
    <property type="molecule type" value="Genomic_DNA"/>
</dbReference>
<protein>
    <submittedName>
        <fullName evidence="1">Uncharacterized protein</fullName>
    </submittedName>
</protein>
<reference evidence="1 2" key="1">
    <citation type="journal article" date="2016" name="Nat. Commun.">
        <title>Thousands of microbial genomes shed light on interconnected biogeochemical processes in an aquifer system.</title>
        <authorList>
            <person name="Anantharaman K."/>
            <person name="Brown C.T."/>
            <person name="Hug L.A."/>
            <person name="Sharon I."/>
            <person name="Castelle C.J."/>
            <person name="Probst A.J."/>
            <person name="Thomas B.C."/>
            <person name="Singh A."/>
            <person name="Wilkins M.J."/>
            <person name="Karaoz U."/>
            <person name="Brodie E.L."/>
            <person name="Williams K.H."/>
            <person name="Hubbard S.S."/>
            <person name="Banfield J.F."/>
        </authorList>
    </citation>
    <scope>NUCLEOTIDE SEQUENCE [LARGE SCALE GENOMIC DNA]</scope>
</reference>
<proteinExistence type="predicted"/>
<dbReference type="Proteomes" id="UP000176317">
    <property type="component" value="Unassembled WGS sequence"/>
</dbReference>